<dbReference type="EMBL" id="LT629692">
    <property type="protein sequence ID" value="SDH09351.1"/>
    <property type="molecule type" value="Genomic_DNA"/>
</dbReference>
<organism evidence="1 2">
    <name type="scientific">Microbacterium pygmaeum</name>
    <dbReference type="NCBI Taxonomy" id="370764"/>
    <lineage>
        <taxon>Bacteria</taxon>
        <taxon>Bacillati</taxon>
        <taxon>Actinomycetota</taxon>
        <taxon>Actinomycetes</taxon>
        <taxon>Micrococcales</taxon>
        <taxon>Microbacteriaceae</taxon>
        <taxon>Microbacterium</taxon>
    </lineage>
</organism>
<dbReference type="Proteomes" id="UP000199009">
    <property type="component" value="Chromosome I"/>
</dbReference>
<evidence type="ECO:0000313" key="2">
    <source>
        <dbReference type="Proteomes" id="UP000199009"/>
    </source>
</evidence>
<gene>
    <name evidence="1" type="ORF">SAMN04489810_2087</name>
</gene>
<dbReference type="STRING" id="370764.SAMN04489810_2087"/>
<sequence>MTTSSVVRAPTRIAAHNGRRGLIAARPEDPEEWAGIPSEPRDVQTGIDRLADVPSAGADAFGLLGAGTIESIVIPVAMPVHVSDPEPGELPTRD</sequence>
<name>A0A1G7ZKQ8_9MICO</name>
<dbReference type="RefSeq" id="WP_091489480.1">
    <property type="nucleotide sequence ID" value="NZ_LT629692.1"/>
</dbReference>
<proteinExistence type="predicted"/>
<dbReference type="AlphaFoldDB" id="A0A1G7ZKQ8"/>
<dbReference type="OrthoDB" id="5082712at2"/>
<accession>A0A1G7ZKQ8</accession>
<evidence type="ECO:0000313" key="1">
    <source>
        <dbReference type="EMBL" id="SDH09351.1"/>
    </source>
</evidence>
<reference evidence="1 2" key="1">
    <citation type="submission" date="2016-10" db="EMBL/GenBank/DDBJ databases">
        <authorList>
            <person name="de Groot N.N."/>
        </authorList>
    </citation>
    <scope>NUCLEOTIDE SEQUENCE [LARGE SCALE GENOMIC DNA]</scope>
    <source>
        <strain evidence="1 2">DSM 23142</strain>
    </source>
</reference>
<keyword evidence="2" id="KW-1185">Reference proteome</keyword>
<protein>
    <submittedName>
        <fullName evidence="1">Uncharacterized protein</fullName>
    </submittedName>
</protein>